<evidence type="ECO:0000256" key="2">
    <source>
        <dbReference type="ARBA" id="ARBA00022723"/>
    </source>
</evidence>
<dbReference type="Gene3D" id="6.10.20.100">
    <property type="match status" value="1"/>
</dbReference>
<dbReference type="InterPro" id="IPR042244">
    <property type="entry name" value="HypD_2_sf"/>
</dbReference>
<dbReference type="GO" id="GO:0051539">
    <property type="term" value="F:4 iron, 4 sulfur cluster binding"/>
    <property type="evidence" value="ECO:0007669"/>
    <property type="project" value="TreeGrafter"/>
</dbReference>
<dbReference type="PANTHER" id="PTHR30149">
    <property type="entry name" value="HYDROGENASE PROTEIN ASSEMBLY PROTEIN HYPD"/>
    <property type="match status" value="1"/>
</dbReference>
<dbReference type="GO" id="GO:0051604">
    <property type="term" value="P:protein maturation"/>
    <property type="evidence" value="ECO:0007669"/>
    <property type="project" value="TreeGrafter"/>
</dbReference>
<protein>
    <submittedName>
        <fullName evidence="4">Hydrogenase expression/formation protein HypD</fullName>
    </submittedName>
</protein>
<organism evidence="4 5">
    <name type="scientific">Methanococcus aeolicus (strain ATCC BAA-1280 / DSM 17508 / OCM 812 / Nankai-3)</name>
    <dbReference type="NCBI Taxonomy" id="419665"/>
    <lineage>
        <taxon>Archaea</taxon>
        <taxon>Methanobacteriati</taxon>
        <taxon>Methanobacteriota</taxon>
        <taxon>Methanomada group</taxon>
        <taxon>Methanococci</taxon>
        <taxon>Methanococcales</taxon>
        <taxon>Methanococcaceae</taxon>
        <taxon>Methanococcus</taxon>
    </lineage>
</organism>
<name>A6UVF5_META3</name>
<dbReference type="OrthoDB" id="372075at2157"/>
<keyword evidence="2" id="KW-0479">Metal-binding</keyword>
<evidence type="ECO:0000313" key="5">
    <source>
        <dbReference type="Proteomes" id="UP000001106"/>
    </source>
</evidence>
<dbReference type="InterPro" id="IPR002780">
    <property type="entry name" value="Hyd_form_HypD"/>
</dbReference>
<proteinExistence type="inferred from homology"/>
<sequence>MLQNVNDKTLIKKSILGIKKLADELNKDVKIMHVCGSHEHTICKYGIRDVLPNNITVIPGPGCPVCVTTQKEIDKAIYLAEKGYTVATLGDMYRVPGSEKSLMQLQSEGADVKIVYGIGDAVKFAKENPDKKVVFVAIGFETTAPTTASELLSLNNYNNNEDNIKNNKTIDNFHILNCHRQTPPVMDFLLREGTVNMDGFICPGHVSVITGLKPYYAPCEKYKAPMVVAGFEPIDVLMSIFLILKQMINEEAKVENAYKRGVREEGNIVAQKIINKVFEPCDVAWRGFPVITDGGLKLREEYEKYDIHNIEELPVIEEKINKACICSKILRGEKLPTDCKLFGAPCNPMNPIGSCMVSDEGTCRIFYKYHNKL</sequence>
<keyword evidence="3" id="KW-0408">Iron</keyword>
<dbReference type="NCBIfam" id="TIGR00075">
    <property type="entry name" value="hypD"/>
    <property type="match status" value="1"/>
</dbReference>
<dbReference type="eggNOG" id="arCOG04428">
    <property type="taxonomic scope" value="Archaea"/>
</dbReference>
<comment type="similarity">
    <text evidence="1">Belongs to the HypD family.</text>
</comment>
<dbReference type="EMBL" id="CP000743">
    <property type="protein sequence ID" value="ABR56477.1"/>
    <property type="molecule type" value="Genomic_DNA"/>
</dbReference>
<dbReference type="Proteomes" id="UP000001106">
    <property type="component" value="Chromosome"/>
</dbReference>
<dbReference type="GO" id="GO:0005506">
    <property type="term" value="F:iron ion binding"/>
    <property type="evidence" value="ECO:0007669"/>
    <property type="project" value="TreeGrafter"/>
</dbReference>
<dbReference type="KEGG" id="mae:Maeo_0896"/>
<dbReference type="GeneID" id="5326842"/>
<gene>
    <name evidence="4" type="ordered locus">Maeo_0896</name>
</gene>
<dbReference type="Pfam" id="PF01924">
    <property type="entry name" value="HypD"/>
    <property type="match status" value="1"/>
</dbReference>
<evidence type="ECO:0000256" key="1">
    <source>
        <dbReference type="ARBA" id="ARBA00007888"/>
    </source>
</evidence>
<dbReference type="InterPro" id="IPR042243">
    <property type="entry name" value="HypD_1"/>
</dbReference>
<dbReference type="PANTHER" id="PTHR30149:SF0">
    <property type="entry name" value="HYDROGENASE MATURATION FACTOR HYPD"/>
    <property type="match status" value="1"/>
</dbReference>
<reference evidence="4" key="1">
    <citation type="submission" date="2007-06" db="EMBL/GenBank/DDBJ databases">
        <title>Complete sequence of Methanococcus aeolicus Nankai-3.</title>
        <authorList>
            <consortium name="US DOE Joint Genome Institute"/>
            <person name="Copeland A."/>
            <person name="Lucas S."/>
            <person name="Lapidus A."/>
            <person name="Barry K."/>
            <person name="Glavina del Rio T."/>
            <person name="Dalin E."/>
            <person name="Tice H."/>
            <person name="Pitluck S."/>
            <person name="Chain P."/>
            <person name="Malfatti S."/>
            <person name="Shin M."/>
            <person name="Vergez L."/>
            <person name="Schmutz J."/>
            <person name="Larimer F."/>
            <person name="Land M."/>
            <person name="Hauser L."/>
            <person name="Kyrpides N."/>
            <person name="Lykidis A."/>
            <person name="Sieprawska-Lupa M."/>
            <person name="Whitman W.B."/>
            <person name="Richardson P."/>
        </authorList>
    </citation>
    <scope>NUCLEOTIDE SEQUENCE [LARGE SCALE GENOMIC DNA]</scope>
    <source>
        <strain evidence="4">Nankai-3</strain>
    </source>
</reference>
<accession>A6UVF5</accession>
<evidence type="ECO:0000313" key="4">
    <source>
        <dbReference type="EMBL" id="ABR56477.1"/>
    </source>
</evidence>
<dbReference type="GO" id="GO:0070025">
    <property type="term" value="F:carbon monoxide binding"/>
    <property type="evidence" value="ECO:0007669"/>
    <property type="project" value="TreeGrafter"/>
</dbReference>
<dbReference type="RefSeq" id="WP_011973609.1">
    <property type="nucleotide sequence ID" value="NC_009635.1"/>
</dbReference>
<dbReference type="AlphaFoldDB" id="A6UVF5"/>
<dbReference type="HOGENOM" id="CLU_048562_1_0_2"/>
<dbReference type="STRING" id="419665.Maeo_0896"/>
<dbReference type="PIRSF" id="PIRSF005622">
    <property type="entry name" value="Hydrgn_mat_hypD"/>
    <property type="match status" value="1"/>
</dbReference>
<evidence type="ECO:0000256" key="3">
    <source>
        <dbReference type="ARBA" id="ARBA00023004"/>
    </source>
</evidence>
<keyword evidence="5" id="KW-1185">Reference proteome</keyword>
<dbReference type="Gene3D" id="3.40.50.11750">
    <property type="entry name" value="HypD, alpha/beta domain 1"/>
    <property type="match status" value="2"/>
</dbReference>